<evidence type="ECO:0000256" key="3">
    <source>
        <dbReference type="ARBA" id="ARBA00022519"/>
    </source>
</evidence>
<feature type="transmembrane region" description="Helical" evidence="7">
    <location>
        <begin position="355"/>
        <end position="376"/>
    </location>
</feature>
<dbReference type="NCBIfam" id="TIGR00786">
    <property type="entry name" value="dctM"/>
    <property type="match status" value="1"/>
</dbReference>
<keyword evidence="3" id="KW-0997">Cell inner membrane</keyword>
<name>A0ABV6R8B5_9MICO</name>
<keyword evidence="6 7" id="KW-0472">Membrane</keyword>
<comment type="subcellular location">
    <subcellularLocation>
        <location evidence="1">Cell inner membrane</location>
        <topology evidence="1">Multi-pass membrane protein</topology>
    </subcellularLocation>
</comment>
<evidence type="ECO:0000256" key="1">
    <source>
        <dbReference type="ARBA" id="ARBA00004429"/>
    </source>
</evidence>
<evidence type="ECO:0000256" key="7">
    <source>
        <dbReference type="SAM" id="Phobius"/>
    </source>
</evidence>
<evidence type="ECO:0000256" key="2">
    <source>
        <dbReference type="ARBA" id="ARBA00022475"/>
    </source>
</evidence>
<feature type="transmembrane region" description="Helical" evidence="7">
    <location>
        <begin position="240"/>
        <end position="259"/>
    </location>
</feature>
<feature type="transmembrane region" description="Helical" evidence="7">
    <location>
        <begin position="171"/>
        <end position="191"/>
    </location>
</feature>
<keyword evidence="4 7" id="KW-0812">Transmembrane</keyword>
<comment type="caution">
    <text evidence="9">The sequence shown here is derived from an EMBL/GenBank/DDBJ whole genome shotgun (WGS) entry which is preliminary data.</text>
</comment>
<evidence type="ECO:0000256" key="4">
    <source>
        <dbReference type="ARBA" id="ARBA00022692"/>
    </source>
</evidence>
<feature type="transmembrane region" description="Helical" evidence="7">
    <location>
        <begin position="271"/>
        <end position="293"/>
    </location>
</feature>
<accession>A0ABV6R8B5</accession>
<dbReference type="InterPro" id="IPR010656">
    <property type="entry name" value="DctM"/>
</dbReference>
<evidence type="ECO:0000256" key="5">
    <source>
        <dbReference type="ARBA" id="ARBA00022989"/>
    </source>
</evidence>
<dbReference type="Proteomes" id="UP001589793">
    <property type="component" value="Unassembled WGS sequence"/>
</dbReference>
<feature type="domain" description="TRAP C4-dicarboxylate transport system permease DctM subunit" evidence="8">
    <location>
        <begin position="7"/>
        <end position="416"/>
    </location>
</feature>
<feature type="transmembrane region" description="Helical" evidence="7">
    <location>
        <begin position="94"/>
        <end position="123"/>
    </location>
</feature>
<evidence type="ECO:0000313" key="10">
    <source>
        <dbReference type="Proteomes" id="UP001589793"/>
    </source>
</evidence>
<feature type="transmembrane region" description="Helical" evidence="7">
    <location>
        <begin position="217"/>
        <end position="234"/>
    </location>
</feature>
<organism evidence="9 10">
    <name type="scientific">Brachybacterium hainanense</name>
    <dbReference type="NCBI Taxonomy" id="1541174"/>
    <lineage>
        <taxon>Bacteria</taxon>
        <taxon>Bacillati</taxon>
        <taxon>Actinomycetota</taxon>
        <taxon>Actinomycetes</taxon>
        <taxon>Micrococcales</taxon>
        <taxon>Dermabacteraceae</taxon>
        <taxon>Brachybacterium</taxon>
    </lineage>
</organism>
<sequence>MDALLLIVGFFALLAYGVPVAVSLIVAALGYILLLTDIPVIIVAQQALAGTDSFTLMAVPYFIVAGALMQAAGISTRIVNLARSLVGWMPGGLAVVTILASMFFAAMTGAGAATTAAVGGMMIPAMVKDGYHRGYASALQASGGVFGPIIPPSILMILYAVTAEVSVGDMLIAGILPGILLGLMMIVFVMVQSQRKGFGTREPFELKKVGVALKESFWALLAPIIILGGIYTGIFTPTEAAAIGCFYSLVVGVLIYREITVPKMLRILFESFKVAAGIMLIVGGTQAFGWVLTREGLPQAAARFFADNVSSPLLFLLIAIVLFLVAGCFIDAVPNVLIFGPILVPVAVAYGIDPIHFGIVMVVAFCAGLITPPVGVNLFVASEVGGTPLRVMIPHVWPFFGVIVAGLVVLALVPWFSLALIP</sequence>
<dbReference type="EMBL" id="JBHLSV010000004">
    <property type="protein sequence ID" value="MFC0673211.1"/>
    <property type="molecule type" value="Genomic_DNA"/>
</dbReference>
<feature type="transmembrane region" description="Helical" evidence="7">
    <location>
        <begin position="396"/>
        <end position="421"/>
    </location>
</feature>
<reference evidence="9 10" key="1">
    <citation type="submission" date="2024-09" db="EMBL/GenBank/DDBJ databases">
        <authorList>
            <person name="Sun Q."/>
            <person name="Mori K."/>
        </authorList>
    </citation>
    <scope>NUCLEOTIDE SEQUENCE [LARGE SCALE GENOMIC DNA]</scope>
    <source>
        <strain evidence="9 10">CICC 10874</strain>
    </source>
</reference>
<dbReference type="PANTHER" id="PTHR33362:SF2">
    <property type="entry name" value="TRAP TRANSPORTER LARGE PERMEASE PROTEIN"/>
    <property type="match status" value="1"/>
</dbReference>
<evidence type="ECO:0000256" key="6">
    <source>
        <dbReference type="ARBA" id="ARBA00023136"/>
    </source>
</evidence>
<keyword evidence="10" id="KW-1185">Reference proteome</keyword>
<dbReference type="RefSeq" id="WP_376978600.1">
    <property type="nucleotide sequence ID" value="NZ_JBHLSV010000004.1"/>
</dbReference>
<dbReference type="Pfam" id="PF06808">
    <property type="entry name" value="DctM"/>
    <property type="match status" value="1"/>
</dbReference>
<evidence type="ECO:0000259" key="8">
    <source>
        <dbReference type="Pfam" id="PF06808"/>
    </source>
</evidence>
<feature type="transmembrane region" description="Helical" evidence="7">
    <location>
        <begin position="135"/>
        <end position="159"/>
    </location>
</feature>
<proteinExistence type="predicted"/>
<gene>
    <name evidence="9" type="ORF">ACFFF6_04490</name>
</gene>
<protein>
    <submittedName>
        <fullName evidence="9">TRAP transporter large permease</fullName>
    </submittedName>
</protein>
<dbReference type="InterPro" id="IPR004681">
    <property type="entry name" value="TRAP_DctM"/>
</dbReference>
<dbReference type="PANTHER" id="PTHR33362">
    <property type="entry name" value="SIALIC ACID TRAP TRANSPORTER PERMEASE PROTEIN SIAT-RELATED"/>
    <property type="match status" value="1"/>
</dbReference>
<feature type="transmembrane region" description="Helical" evidence="7">
    <location>
        <begin position="313"/>
        <end position="343"/>
    </location>
</feature>
<dbReference type="PIRSF" id="PIRSF006066">
    <property type="entry name" value="HI0050"/>
    <property type="match status" value="1"/>
</dbReference>
<keyword evidence="2" id="KW-1003">Cell membrane</keyword>
<evidence type="ECO:0000313" key="9">
    <source>
        <dbReference type="EMBL" id="MFC0673211.1"/>
    </source>
</evidence>
<keyword evidence="5 7" id="KW-1133">Transmembrane helix</keyword>